<dbReference type="EMBL" id="QPJO01000001">
    <property type="protein sequence ID" value="RCW94128.1"/>
    <property type="molecule type" value="Genomic_DNA"/>
</dbReference>
<proteinExistence type="predicted"/>
<dbReference type="InterPro" id="IPR036206">
    <property type="entry name" value="ThiamineP_synth_sf"/>
</dbReference>
<dbReference type="SUPFAM" id="SSF51391">
    <property type="entry name" value="Thiamin phosphate synthase"/>
    <property type="match status" value="1"/>
</dbReference>
<protein>
    <submittedName>
        <fullName evidence="4">Thiamine-phosphate pyrophosphorylase</fullName>
    </submittedName>
</protein>
<comment type="pathway">
    <text evidence="1">Cofactor biosynthesis; thiamine diphosphate biosynthesis.</text>
</comment>
<reference evidence="4 5" key="1">
    <citation type="submission" date="2018-07" db="EMBL/GenBank/DDBJ databases">
        <title>Genomic Encyclopedia of Type Strains, Phase III (KMG-III): the genomes of soil and plant-associated and newly described type strains.</title>
        <authorList>
            <person name="Whitman W."/>
        </authorList>
    </citation>
    <scope>NUCLEOTIDE SEQUENCE [LARGE SCALE GENOMIC DNA]</scope>
    <source>
        <strain evidence="4 5">CECT 7958</strain>
    </source>
</reference>
<dbReference type="InterPro" id="IPR022998">
    <property type="entry name" value="ThiamineP_synth_TenI"/>
</dbReference>
<dbReference type="RefSeq" id="WP_114308596.1">
    <property type="nucleotide sequence ID" value="NZ_QPJO01000001.1"/>
</dbReference>
<dbReference type="AlphaFoldDB" id="A0A368ZL13"/>
<accession>A0A368ZL13</accession>
<name>A0A368ZL13_9FLAO</name>
<gene>
    <name evidence="4" type="ORF">DFQ08_101936</name>
</gene>
<evidence type="ECO:0000256" key="1">
    <source>
        <dbReference type="ARBA" id="ARBA00004948"/>
    </source>
</evidence>
<evidence type="ECO:0000313" key="4">
    <source>
        <dbReference type="EMBL" id="RCW94128.1"/>
    </source>
</evidence>
<sequence>MIILIAPENDIPNEIEMLHQLFQEGLACYHLRKPGKNDNQLLSYLNDIDSAYHNRIVVHQCHELINDFNLKGIHFKEQTRKNHGDHLDAYLKNLNLLHKTISASFHDPEDLETCPFQFDYHLLSPVFSSISKEGYKGRGFDVEAINKTIIGLGGIVPETIAPTLKLGYMGIAVLGGVWNSKQPLERFKQIKETYQNNTKT</sequence>
<feature type="domain" description="Thiamine phosphate synthase/TenI" evidence="3">
    <location>
        <begin position="4"/>
        <end position="176"/>
    </location>
</feature>
<evidence type="ECO:0000256" key="2">
    <source>
        <dbReference type="ARBA" id="ARBA00022977"/>
    </source>
</evidence>
<keyword evidence="2" id="KW-0784">Thiamine biosynthesis</keyword>
<dbReference type="CDD" id="cd00564">
    <property type="entry name" value="TMP_TenI"/>
    <property type="match status" value="1"/>
</dbReference>
<dbReference type="Gene3D" id="3.20.20.70">
    <property type="entry name" value="Aldolase class I"/>
    <property type="match status" value="1"/>
</dbReference>
<dbReference type="Proteomes" id="UP000253436">
    <property type="component" value="Unassembled WGS sequence"/>
</dbReference>
<dbReference type="PANTHER" id="PTHR20857">
    <property type="entry name" value="THIAMINE-PHOSPHATE PYROPHOSPHORYLASE"/>
    <property type="match status" value="1"/>
</dbReference>
<evidence type="ECO:0000313" key="5">
    <source>
        <dbReference type="Proteomes" id="UP000253436"/>
    </source>
</evidence>
<dbReference type="Pfam" id="PF02581">
    <property type="entry name" value="TMP-TENI"/>
    <property type="match status" value="1"/>
</dbReference>
<dbReference type="OrthoDB" id="194683at2"/>
<dbReference type="GO" id="GO:0004789">
    <property type="term" value="F:thiamine-phosphate diphosphorylase activity"/>
    <property type="evidence" value="ECO:0007669"/>
    <property type="project" value="TreeGrafter"/>
</dbReference>
<dbReference type="GO" id="GO:0009228">
    <property type="term" value="P:thiamine biosynthetic process"/>
    <property type="evidence" value="ECO:0007669"/>
    <property type="project" value="UniProtKB-KW"/>
</dbReference>
<keyword evidence="5" id="KW-1185">Reference proteome</keyword>
<dbReference type="GO" id="GO:0005737">
    <property type="term" value="C:cytoplasm"/>
    <property type="evidence" value="ECO:0007669"/>
    <property type="project" value="TreeGrafter"/>
</dbReference>
<evidence type="ECO:0000259" key="3">
    <source>
        <dbReference type="Pfam" id="PF02581"/>
    </source>
</evidence>
<organism evidence="4 5">
    <name type="scientific">Winogradskyella arenosi</name>
    <dbReference type="NCBI Taxonomy" id="533325"/>
    <lineage>
        <taxon>Bacteria</taxon>
        <taxon>Pseudomonadati</taxon>
        <taxon>Bacteroidota</taxon>
        <taxon>Flavobacteriia</taxon>
        <taxon>Flavobacteriales</taxon>
        <taxon>Flavobacteriaceae</taxon>
        <taxon>Winogradskyella</taxon>
    </lineage>
</organism>
<dbReference type="PANTHER" id="PTHR20857:SF15">
    <property type="entry name" value="THIAMINE-PHOSPHATE SYNTHASE"/>
    <property type="match status" value="1"/>
</dbReference>
<comment type="caution">
    <text evidence="4">The sequence shown here is derived from an EMBL/GenBank/DDBJ whole genome shotgun (WGS) entry which is preliminary data.</text>
</comment>
<dbReference type="InterPro" id="IPR013785">
    <property type="entry name" value="Aldolase_TIM"/>
</dbReference>